<evidence type="ECO:0000313" key="2">
    <source>
        <dbReference type="Proteomes" id="UP001557485"/>
    </source>
</evidence>
<protein>
    <recommendedName>
        <fullName evidence="3">ABC transporter substrate-binding protein</fullName>
    </recommendedName>
</protein>
<organism evidence="1 2">
    <name type="scientific">Zhongshania guokunii</name>
    <dbReference type="NCBI Taxonomy" id="641783"/>
    <lineage>
        <taxon>Bacteria</taxon>
        <taxon>Pseudomonadati</taxon>
        <taxon>Pseudomonadota</taxon>
        <taxon>Gammaproteobacteria</taxon>
        <taxon>Cellvibrionales</taxon>
        <taxon>Spongiibacteraceae</taxon>
        <taxon>Zhongshania</taxon>
    </lineage>
</organism>
<sequence length="291" mass="33008">MRNYLYGLFLLILCAPAFCQIKKPVIDLILPEQNSKLELLSKKIADNQYFTVNTYIKNLPQTKDRGEILLTVSEKLLPLLKNSPYKANFALYVNSIVYQSENYKNTTALYSDQSMHKQLALISAIYSFTPLRVGIAYQDPHYIYEIEKESKNFPLMNFVIEQATGKTKLRTINRIIQSSDIVLATPESSLYNSQTIRSILLSSYRHQTMIIGPNEGFVNAGALASITTSPEQYTDEIIAMINSYIESNTIPKPRHPSHYSVKLNYSVAESLGIDLQSEAELLQEIAGYELQ</sequence>
<name>A0ABV3U2F4_9GAMM</name>
<evidence type="ECO:0000313" key="1">
    <source>
        <dbReference type="EMBL" id="MEX1668071.1"/>
    </source>
</evidence>
<dbReference type="Gene3D" id="3.40.50.2300">
    <property type="match status" value="1"/>
</dbReference>
<proteinExistence type="predicted"/>
<gene>
    <name evidence="1" type="ORF">AB4876_04055</name>
</gene>
<dbReference type="Proteomes" id="UP001557485">
    <property type="component" value="Unassembled WGS sequence"/>
</dbReference>
<accession>A0ABV3U2F4</accession>
<dbReference type="EMBL" id="JBFRYA010000002">
    <property type="protein sequence ID" value="MEX1668071.1"/>
    <property type="molecule type" value="Genomic_DNA"/>
</dbReference>
<dbReference type="RefSeq" id="WP_368380365.1">
    <property type="nucleotide sequence ID" value="NZ_JBFRYA010000002.1"/>
</dbReference>
<comment type="caution">
    <text evidence="1">The sequence shown here is derived from an EMBL/GenBank/DDBJ whole genome shotgun (WGS) entry which is preliminary data.</text>
</comment>
<evidence type="ECO:0008006" key="3">
    <source>
        <dbReference type="Google" id="ProtNLM"/>
    </source>
</evidence>
<keyword evidence="2" id="KW-1185">Reference proteome</keyword>
<reference evidence="1 2" key="1">
    <citation type="journal article" date="2011" name="Int. J. Syst. Evol. Microbiol.">
        <title>Zhongshania antarctica gen. nov., sp. nov. and Zhongshania guokunii sp. nov., gammaproteobacteria respectively isolated from coastal attached (fast) ice and surface seawater of the Antarctic.</title>
        <authorList>
            <person name="Li H.J."/>
            <person name="Zhang X.Y."/>
            <person name="Chen C.X."/>
            <person name="Zhang Y.J."/>
            <person name="Gao Z.M."/>
            <person name="Yu Y."/>
            <person name="Chen X.L."/>
            <person name="Chen B."/>
            <person name="Zhang Y.Z."/>
        </authorList>
    </citation>
    <scope>NUCLEOTIDE SEQUENCE [LARGE SCALE GENOMIC DNA]</scope>
    <source>
        <strain evidence="1 2">ZS6-22T</strain>
    </source>
</reference>